<sequence length="776" mass="81252">MPIPGPDTRVVELRVPGLIGTSGESLLDSVGTVDVAGDGVGRVIRPSDRLRRPAPGPVLQALGRSLPRTLEGYLWSGMTSGGAAKATWALLFPFSLSNVAHWMLPPVQEGRRLPSAISAVCAALLRLAALLLTMLLVSQLAVISLDLFAAQCLAPGSACLSGTPSWLRESDAARLTVGVLPVLLVVLILHRVSAAKWSVKAPANDSAKEAGKGLPGATLDDGVDTVDTVMLRCLHLVGALGCVSLLLLGGPLRVPSDSATAILWWLTLGLLACTILGTAVRAHRLFTAVTRGVLLGVAVALLIAAAVVSAPLPRALPGTDDTVEGIGAVLLVLCVLFALLLVPAALLARPSWSTLPRRLRPWAGGWAAAPTLVLACLLGGGFGAGLAIALRRLLGAEGLALPESYTLITLLWGGALVFAVLVAVFCFAVALPLRKVRRGIPDIVKLMETSPEDEREAAKAWAGSSWERKYLHRIVLTVVLAMSAGVVALLAVRFGVGSVPSWLDWLSALGVFALGALAAALLRAVYTAATGARRARHLGAFSDLVCFWPRAAHPAAPPSYAAKVVPELAERTKEHLKEPGTRVVLAGYHIGGLLAVLTASRLAAELPASDRERVGVLTAGAPLQWGYQRAFPAVFPHDTLARLYGMLDGRWRGLCRGTDTFGGGATTWRHQVAGGKLLGVGYLPDGNVGALEPAVQGPTGALVLGGDHWLPDPMRLPTGGRRWVPGIRKYADYVADPEWDRALVIAAGLEGTDMAGRLAEQVPLFGDLLGQPPRNG</sequence>
<reference evidence="1 2" key="1">
    <citation type="submission" date="2016-10" db="EMBL/GenBank/DDBJ databases">
        <authorList>
            <person name="de Groot N.N."/>
        </authorList>
    </citation>
    <scope>NUCLEOTIDE SEQUENCE [LARGE SCALE GENOMIC DNA]</scope>
    <source>
        <strain evidence="1 2">CGMCC 4.5506</strain>
    </source>
</reference>
<name>A0A1G6WZ53_9PSEU</name>
<proteinExistence type="predicted"/>
<dbReference type="InterPro" id="IPR029058">
    <property type="entry name" value="AB_hydrolase_fold"/>
</dbReference>
<dbReference type="Proteomes" id="UP000199494">
    <property type="component" value="Unassembled WGS sequence"/>
</dbReference>
<dbReference type="STRING" id="530584.SAMN05421630_111193"/>
<dbReference type="AlphaFoldDB" id="A0A1G6WZ53"/>
<gene>
    <name evidence="1" type="ORF">SAMN05421630_111193</name>
</gene>
<dbReference type="SUPFAM" id="SSF53474">
    <property type="entry name" value="alpha/beta-Hydrolases"/>
    <property type="match status" value="1"/>
</dbReference>
<evidence type="ECO:0000313" key="1">
    <source>
        <dbReference type="EMBL" id="SDD71089.1"/>
    </source>
</evidence>
<protein>
    <submittedName>
        <fullName evidence="1">Uncharacterized protein</fullName>
    </submittedName>
</protein>
<accession>A0A1G6WZ53</accession>
<dbReference type="RefSeq" id="WP_091809317.1">
    <property type="nucleotide sequence ID" value="NZ_CP016353.1"/>
</dbReference>
<organism evidence="1 2">
    <name type="scientific">Prauserella marina</name>
    <dbReference type="NCBI Taxonomy" id="530584"/>
    <lineage>
        <taxon>Bacteria</taxon>
        <taxon>Bacillati</taxon>
        <taxon>Actinomycetota</taxon>
        <taxon>Actinomycetes</taxon>
        <taxon>Pseudonocardiales</taxon>
        <taxon>Pseudonocardiaceae</taxon>
        <taxon>Prauserella</taxon>
    </lineage>
</organism>
<dbReference type="OrthoDB" id="4320047at2"/>
<dbReference type="EMBL" id="FMZE01000011">
    <property type="protein sequence ID" value="SDD71089.1"/>
    <property type="molecule type" value="Genomic_DNA"/>
</dbReference>
<evidence type="ECO:0000313" key="2">
    <source>
        <dbReference type="Proteomes" id="UP000199494"/>
    </source>
</evidence>
<keyword evidence="2" id="KW-1185">Reference proteome</keyword>